<sequence length="169" mass="18002">MAHSLAASAVTNGTFDYITNHDHCQHFDMGELNKTSINGLFGRYAISTLMSQPFLGSAASATLTAIRASISQKFKPAAISSFVLLSSNSCSSALAASHKRSASPPIKLSDPPQVTHRDFEHYLHQIQGGWACWEKNLNIGLGGTASLCQSEIGSAESAAPIKFTTCQRS</sequence>
<proteinExistence type="predicted"/>
<comment type="caution">
    <text evidence="1">The sequence shown here is derived from an EMBL/GenBank/DDBJ whole genome shotgun (WGS) entry which is preliminary data.</text>
</comment>
<keyword evidence="2" id="KW-1185">Reference proteome</keyword>
<protein>
    <submittedName>
        <fullName evidence="1">Uncharacterized protein</fullName>
    </submittedName>
</protein>
<dbReference type="Proteomes" id="UP001153365">
    <property type="component" value="Unassembled WGS sequence"/>
</dbReference>
<dbReference type="EMBL" id="CALTRL010006031">
    <property type="protein sequence ID" value="CAH7688962.1"/>
    <property type="molecule type" value="Genomic_DNA"/>
</dbReference>
<evidence type="ECO:0000313" key="2">
    <source>
        <dbReference type="Proteomes" id="UP001153365"/>
    </source>
</evidence>
<organism evidence="1 2">
    <name type="scientific">Phakopsora pachyrhizi</name>
    <name type="common">Asian soybean rust disease fungus</name>
    <dbReference type="NCBI Taxonomy" id="170000"/>
    <lineage>
        <taxon>Eukaryota</taxon>
        <taxon>Fungi</taxon>
        <taxon>Dikarya</taxon>
        <taxon>Basidiomycota</taxon>
        <taxon>Pucciniomycotina</taxon>
        <taxon>Pucciniomycetes</taxon>
        <taxon>Pucciniales</taxon>
        <taxon>Phakopsoraceae</taxon>
        <taxon>Phakopsora</taxon>
    </lineage>
</organism>
<dbReference type="AlphaFoldDB" id="A0AAV0BNU0"/>
<evidence type="ECO:0000313" key="1">
    <source>
        <dbReference type="EMBL" id="CAH7688962.1"/>
    </source>
</evidence>
<reference evidence="1" key="1">
    <citation type="submission" date="2022-06" db="EMBL/GenBank/DDBJ databases">
        <authorList>
            <consortium name="SYNGENTA / RWTH Aachen University"/>
        </authorList>
    </citation>
    <scope>NUCLEOTIDE SEQUENCE</scope>
</reference>
<name>A0AAV0BNU0_PHAPC</name>
<accession>A0AAV0BNU0</accession>
<gene>
    <name evidence="1" type="ORF">PPACK8108_LOCUS24006</name>
</gene>